<name>A0ABP0DYG9_9PEZI</name>
<dbReference type="Proteomes" id="UP001642501">
    <property type="component" value="Unassembled WGS sequence"/>
</dbReference>
<comment type="caution">
    <text evidence="2">The sequence shown here is derived from an EMBL/GenBank/DDBJ whole genome shotgun (WGS) entry which is preliminary data.</text>
</comment>
<evidence type="ECO:0000256" key="1">
    <source>
        <dbReference type="SAM" id="MobiDB-lite"/>
    </source>
</evidence>
<feature type="region of interest" description="Disordered" evidence="1">
    <location>
        <begin position="343"/>
        <end position="363"/>
    </location>
</feature>
<evidence type="ECO:0000313" key="3">
    <source>
        <dbReference type="Proteomes" id="UP001642501"/>
    </source>
</evidence>
<proteinExistence type="predicted"/>
<evidence type="ECO:0000313" key="2">
    <source>
        <dbReference type="EMBL" id="CAK7273339.1"/>
    </source>
</evidence>
<accession>A0ABP0DYG9</accession>
<feature type="compositionally biased region" description="Polar residues" evidence="1">
    <location>
        <begin position="600"/>
        <end position="609"/>
    </location>
</feature>
<feature type="region of interest" description="Disordered" evidence="1">
    <location>
        <begin position="596"/>
        <end position="639"/>
    </location>
</feature>
<organism evidence="2 3">
    <name type="scientific">Sporothrix epigloea</name>
    <dbReference type="NCBI Taxonomy" id="1892477"/>
    <lineage>
        <taxon>Eukaryota</taxon>
        <taxon>Fungi</taxon>
        <taxon>Dikarya</taxon>
        <taxon>Ascomycota</taxon>
        <taxon>Pezizomycotina</taxon>
        <taxon>Sordariomycetes</taxon>
        <taxon>Sordariomycetidae</taxon>
        <taxon>Ophiostomatales</taxon>
        <taxon>Ophiostomataceae</taxon>
        <taxon>Sporothrix</taxon>
    </lineage>
</organism>
<sequence>MIIEWNRTFKDSNFGKSQYQWLKSRYGMKVEWGASLNHPPYAGARPGGPGTENWVPPEIPINPPRATFRTRSDSPAPVLITGPATAATQDPKFHTPAAQAQSYCHSIVGSSYVANCDPGVGQIRRSSAGAAYIAGKEYSSATANTSGSTTLSTPVMTPTMPITGSGTYVFSNNFNRNIERATSRSFSGSMNSSRGTYSFPGNLGPMSLASPFMPSTASVGVPNHMNPIVSSFAAGHGSSMPNLNGSYPMAANSRGVNTNSPRQPDISPMPAFSYGGSTHQAYQHCDLAGTSNTTQNVALDATKEGFQFEGGLAGLGIDHGANFLPVNSSGFFAGFIPSMSSPAQMNVSTPSGKLSSGSQSDSSDKINAFVQSSAEIIANVARDSSPICSVADATASPRLTQAGAGSKRKRNTVEVSFQPPKRAIMASSTDQAGVSFNVFAASELPSAADNSKGNPETYGSLNVSSSQASVLSSAVPTPSATPYLAPCFPVGHPSTLPFTEQIQEQLYSTIEVAGTWFHGMHRGCSIDARHCHGNSGGIFFLQTADFERAALSHNSQKNKYCGQDTSGSPAIGPIASTAPVGCSPVTAEIQVNAPFDLAPTSPSAGSDQVSGAKDRIGTPVQGATVHASERALTPQPHGAVDDHSVFVQRSAAAAANLEDYEFKLLYHVGASLDQSQINANNDAQSSTLAPISEAPATTEMDASLAPNTNLCTPVAEVADDFSSMANFEEDFDLNHSTIDVFSESDEYSSSLEASK</sequence>
<feature type="compositionally biased region" description="Low complexity" evidence="1">
    <location>
        <begin position="351"/>
        <end position="361"/>
    </location>
</feature>
<keyword evidence="3" id="KW-1185">Reference proteome</keyword>
<dbReference type="EMBL" id="CAWUOM010000130">
    <property type="protein sequence ID" value="CAK7273339.1"/>
    <property type="molecule type" value="Genomic_DNA"/>
</dbReference>
<gene>
    <name evidence="2" type="ORF">SEPCBS57363_005602</name>
</gene>
<reference evidence="2 3" key="1">
    <citation type="submission" date="2024-01" db="EMBL/GenBank/DDBJ databases">
        <authorList>
            <person name="Allen C."/>
            <person name="Tagirdzhanova G."/>
        </authorList>
    </citation>
    <scope>NUCLEOTIDE SEQUENCE [LARGE SCALE GENOMIC DNA]</scope>
    <source>
        <strain evidence="2 3">CBS 573.63</strain>
    </source>
</reference>
<protein>
    <submittedName>
        <fullName evidence="2">Uncharacterized protein</fullName>
    </submittedName>
</protein>